<dbReference type="CDD" id="cd03443">
    <property type="entry name" value="PaaI_thioesterase"/>
    <property type="match status" value="1"/>
</dbReference>
<organism evidence="26 27">
    <name type="scientific">Tunturiibacter lichenicola</name>
    <dbReference type="NCBI Taxonomy" id="2051959"/>
    <lineage>
        <taxon>Bacteria</taxon>
        <taxon>Pseudomonadati</taxon>
        <taxon>Acidobacteriota</taxon>
        <taxon>Terriglobia</taxon>
        <taxon>Terriglobales</taxon>
        <taxon>Acidobacteriaceae</taxon>
        <taxon>Tunturiibacter</taxon>
    </lineage>
</organism>
<evidence type="ECO:0000313" key="27">
    <source>
        <dbReference type="Proteomes" id="UP000564385"/>
    </source>
</evidence>
<dbReference type="EC" id="3.1.2.2" evidence="16"/>
<evidence type="ECO:0000256" key="11">
    <source>
        <dbReference type="ARBA" id="ARBA00023136"/>
    </source>
</evidence>
<evidence type="ECO:0000256" key="23">
    <source>
        <dbReference type="ARBA" id="ARBA00048180"/>
    </source>
</evidence>
<sequence length="177" mass="19314">MSEDINLPDNARHTPLSMDGNPTIDERANHCFGCGPANPQGLHLRFTTDISNPQAITATCHFQLDRMHEGPPGHIHGGIVAALLDEAMSKLNRPLNVLAMTRHMEIDYLRPAPLYKPLVLIGRHLSRPAKADGTPGRKLFHQGEIQLPDGTVLARSKGLFIAIDEKLLAAGLAQTEI</sequence>
<evidence type="ECO:0000313" key="26">
    <source>
        <dbReference type="EMBL" id="NYF89666.1"/>
    </source>
</evidence>
<dbReference type="Pfam" id="PF03061">
    <property type="entry name" value="4HBT"/>
    <property type="match status" value="1"/>
</dbReference>
<keyword evidence="12" id="KW-0966">Cell projection</keyword>
<evidence type="ECO:0000256" key="10">
    <source>
        <dbReference type="ARBA" id="ARBA00023098"/>
    </source>
</evidence>
<evidence type="ECO:0000256" key="21">
    <source>
        <dbReference type="ARBA" id="ARBA00047969"/>
    </source>
</evidence>
<evidence type="ECO:0000256" key="19">
    <source>
        <dbReference type="ARBA" id="ARBA00047588"/>
    </source>
</evidence>
<dbReference type="InterPro" id="IPR052365">
    <property type="entry name" value="THEM4/THEM5_acyl-CoA_thioest"/>
</dbReference>
<evidence type="ECO:0000256" key="7">
    <source>
        <dbReference type="ARBA" id="ARBA00022801"/>
    </source>
</evidence>
<dbReference type="GO" id="GO:0005737">
    <property type="term" value="C:cytoplasm"/>
    <property type="evidence" value="ECO:0007669"/>
    <property type="project" value="UniProtKB-SubCell"/>
</dbReference>
<evidence type="ECO:0000256" key="12">
    <source>
        <dbReference type="ARBA" id="ARBA00023273"/>
    </source>
</evidence>
<evidence type="ECO:0000256" key="14">
    <source>
        <dbReference type="ARBA" id="ARBA00037002"/>
    </source>
</evidence>
<keyword evidence="11" id="KW-0472">Membrane</keyword>
<gene>
    <name evidence="26" type="ORF">HDF08_001733</name>
</gene>
<dbReference type="InterPro" id="IPR006683">
    <property type="entry name" value="Thioestr_dom"/>
</dbReference>
<evidence type="ECO:0000256" key="1">
    <source>
        <dbReference type="ARBA" id="ARBA00004170"/>
    </source>
</evidence>
<keyword evidence="10" id="KW-0443">Lipid metabolism</keyword>
<dbReference type="EMBL" id="JACCCU010000001">
    <property type="protein sequence ID" value="NYF89666.1"/>
    <property type="molecule type" value="Genomic_DNA"/>
</dbReference>
<evidence type="ECO:0000259" key="25">
    <source>
        <dbReference type="Pfam" id="PF03061"/>
    </source>
</evidence>
<feature type="domain" description="Thioesterase" evidence="25">
    <location>
        <begin position="73"/>
        <end position="123"/>
    </location>
</feature>
<evidence type="ECO:0000256" key="8">
    <source>
        <dbReference type="ARBA" id="ARBA00022832"/>
    </source>
</evidence>
<comment type="catalytic activity">
    <reaction evidence="22">
        <text>dodecanoyl-CoA + H2O = dodecanoate + CoA + H(+)</text>
        <dbReference type="Rhea" id="RHEA:30135"/>
        <dbReference type="ChEBI" id="CHEBI:15377"/>
        <dbReference type="ChEBI" id="CHEBI:15378"/>
        <dbReference type="ChEBI" id="CHEBI:18262"/>
        <dbReference type="ChEBI" id="CHEBI:57287"/>
        <dbReference type="ChEBI" id="CHEBI:57375"/>
    </reaction>
    <physiologicalReaction direction="left-to-right" evidence="22">
        <dbReference type="Rhea" id="RHEA:30136"/>
    </physiologicalReaction>
</comment>
<comment type="catalytic activity">
    <reaction evidence="14">
        <text>(9Z)-octadecenoyl-CoA + H2O = (9Z)-octadecenoate + CoA + H(+)</text>
        <dbReference type="Rhea" id="RHEA:40139"/>
        <dbReference type="ChEBI" id="CHEBI:15377"/>
        <dbReference type="ChEBI" id="CHEBI:15378"/>
        <dbReference type="ChEBI" id="CHEBI:30823"/>
        <dbReference type="ChEBI" id="CHEBI:57287"/>
        <dbReference type="ChEBI" id="CHEBI:57387"/>
    </reaction>
    <physiologicalReaction direction="left-to-right" evidence="14">
        <dbReference type="Rhea" id="RHEA:40140"/>
    </physiologicalReaction>
</comment>
<dbReference type="GO" id="GO:0016790">
    <property type="term" value="F:thiolester hydrolase activity"/>
    <property type="evidence" value="ECO:0007669"/>
    <property type="project" value="UniProtKB-ARBA"/>
</dbReference>
<comment type="catalytic activity">
    <reaction evidence="20">
        <text>hexadecanoyl-CoA + H2O = hexadecanoate + CoA + H(+)</text>
        <dbReference type="Rhea" id="RHEA:16645"/>
        <dbReference type="ChEBI" id="CHEBI:7896"/>
        <dbReference type="ChEBI" id="CHEBI:15377"/>
        <dbReference type="ChEBI" id="CHEBI:15378"/>
        <dbReference type="ChEBI" id="CHEBI:57287"/>
        <dbReference type="ChEBI" id="CHEBI:57379"/>
        <dbReference type="EC" id="3.1.2.2"/>
    </reaction>
    <physiologicalReaction direction="left-to-right" evidence="20">
        <dbReference type="Rhea" id="RHEA:16646"/>
    </physiologicalReaction>
</comment>
<evidence type="ECO:0000256" key="16">
    <source>
        <dbReference type="ARBA" id="ARBA00038848"/>
    </source>
</evidence>
<evidence type="ECO:0000256" key="3">
    <source>
        <dbReference type="ARBA" id="ARBA00004632"/>
    </source>
</evidence>
<evidence type="ECO:0000256" key="4">
    <source>
        <dbReference type="ARBA" id="ARBA00022475"/>
    </source>
</evidence>
<evidence type="ECO:0000256" key="15">
    <source>
        <dbReference type="ARBA" id="ARBA00038456"/>
    </source>
</evidence>
<comment type="caution">
    <text evidence="26">The sequence shown here is derived from an EMBL/GenBank/DDBJ whole genome shotgun (WGS) entry which is preliminary data.</text>
</comment>
<keyword evidence="5" id="KW-0963">Cytoplasm</keyword>
<evidence type="ECO:0000256" key="2">
    <source>
        <dbReference type="ARBA" id="ARBA00004496"/>
    </source>
</evidence>
<dbReference type="SUPFAM" id="SSF54637">
    <property type="entry name" value="Thioesterase/thiol ester dehydrase-isomerase"/>
    <property type="match status" value="1"/>
</dbReference>
<feature type="region of interest" description="Disordered" evidence="24">
    <location>
        <begin position="1"/>
        <end position="22"/>
    </location>
</feature>
<dbReference type="Gene3D" id="3.10.129.10">
    <property type="entry name" value="Hotdog Thioesterase"/>
    <property type="match status" value="1"/>
</dbReference>
<dbReference type="PANTHER" id="PTHR12418:SF19">
    <property type="entry name" value="ACYL-COENZYME A THIOESTERASE THEM4"/>
    <property type="match status" value="1"/>
</dbReference>
<dbReference type="PANTHER" id="PTHR12418">
    <property type="entry name" value="ACYL-COENZYME A THIOESTERASE THEM4"/>
    <property type="match status" value="1"/>
</dbReference>
<keyword evidence="7" id="KW-0378">Hydrolase</keyword>
<comment type="catalytic activity">
    <reaction evidence="13">
        <text>(5Z,8Z,11Z,14Z)-eicosatetraenoyl-CoA + H2O = (5Z,8Z,11Z,14Z)-eicosatetraenoate + CoA + H(+)</text>
        <dbReference type="Rhea" id="RHEA:40151"/>
        <dbReference type="ChEBI" id="CHEBI:15377"/>
        <dbReference type="ChEBI" id="CHEBI:15378"/>
        <dbReference type="ChEBI" id="CHEBI:32395"/>
        <dbReference type="ChEBI" id="CHEBI:57287"/>
        <dbReference type="ChEBI" id="CHEBI:57368"/>
    </reaction>
    <physiologicalReaction direction="left-to-right" evidence="13">
        <dbReference type="Rhea" id="RHEA:40152"/>
    </physiologicalReaction>
</comment>
<dbReference type="AlphaFoldDB" id="A0A852VJI0"/>
<dbReference type="InterPro" id="IPR029069">
    <property type="entry name" value="HotDog_dom_sf"/>
</dbReference>
<comment type="subcellular location">
    <subcellularLocation>
        <location evidence="3">Cell projection</location>
        <location evidence="3">Ruffle membrane</location>
    </subcellularLocation>
    <subcellularLocation>
        <location evidence="2">Cytoplasm</location>
    </subcellularLocation>
    <subcellularLocation>
        <location evidence="1">Membrane</location>
        <topology evidence="1">Peripheral membrane protein</topology>
    </subcellularLocation>
</comment>
<proteinExistence type="inferred from homology"/>
<keyword evidence="4" id="KW-1003">Cell membrane</keyword>
<keyword evidence="9" id="KW-0809">Transit peptide</keyword>
<reference evidence="26 27" key="1">
    <citation type="submission" date="2020-07" db="EMBL/GenBank/DDBJ databases">
        <title>Genomic Encyclopedia of Type Strains, Phase IV (KMG-V): Genome sequencing to study the core and pangenomes of soil and plant-associated prokaryotes.</title>
        <authorList>
            <person name="Whitman W."/>
        </authorList>
    </citation>
    <scope>NUCLEOTIDE SEQUENCE [LARGE SCALE GENOMIC DNA]</scope>
    <source>
        <strain evidence="26 27">M8UP22</strain>
    </source>
</reference>
<comment type="catalytic activity">
    <reaction evidence="21">
        <text>decanoyl-CoA + H2O = decanoate + CoA + H(+)</text>
        <dbReference type="Rhea" id="RHEA:40059"/>
        <dbReference type="ChEBI" id="CHEBI:15377"/>
        <dbReference type="ChEBI" id="CHEBI:15378"/>
        <dbReference type="ChEBI" id="CHEBI:27689"/>
        <dbReference type="ChEBI" id="CHEBI:57287"/>
        <dbReference type="ChEBI" id="CHEBI:61430"/>
    </reaction>
    <physiologicalReaction direction="left-to-right" evidence="21">
        <dbReference type="Rhea" id="RHEA:40060"/>
    </physiologicalReaction>
</comment>
<keyword evidence="8" id="KW-0276">Fatty acid metabolism</keyword>
<evidence type="ECO:0000256" key="20">
    <source>
        <dbReference type="ARBA" id="ARBA00047734"/>
    </source>
</evidence>
<evidence type="ECO:0000256" key="22">
    <source>
        <dbReference type="ARBA" id="ARBA00048074"/>
    </source>
</evidence>
<evidence type="ECO:0000256" key="24">
    <source>
        <dbReference type="SAM" id="MobiDB-lite"/>
    </source>
</evidence>
<evidence type="ECO:0000256" key="17">
    <source>
        <dbReference type="ARBA" id="ARBA00040123"/>
    </source>
</evidence>
<comment type="catalytic activity">
    <reaction evidence="19">
        <text>octanoyl-CoA + H2O = octanoate + CoA + H(+)</text>
        <dbReference type="Rhea" id="RHEA:30143"/>
        <dbReference type="ChEBI" id="CHEBI:15377"/>
        <dbReference type="ChEBI" id="CHEBI:15378"/>
        <dbReference type="ChEBI" id="CHEBI:25646"/>
        <dbReference type="ChEBI" id="CHEBI:57287"/>
        <dbReference type="ChEBI" id="CHEBI:57386"/>
    </reaction>
    <physiologicalReaction direction="left-to-right" evidence="19">
        <dbReference type="Rhea" id="RHEA:30144"/>
    </physiologicalReaction>
</comment>
<dbReference type="GO" id="GO:0006631">
    <property type="term" value="P:fatty acid metabolic process"/>
    <property type="evidence" value="ECO:0007669"/>
    <property type="project" value="UniProtKB-KW"/>
</dbReference>
<evidence type="ECO:0000256" key="13">
    <source>
        <dbReference type="ARBA" id="ARBA00035852"/>
    </source>
</evidence>
<evidence type="ECO:0000256" key="5">
    <source>
        <dbReference type="ARBA" id="ARBA00022490"/>
    </source>
</evidence>
<evidence type="ECO:0000256" key="9">
    <source>
        <dbReference type="ARBA" id="ARBA00022946"/>
    </source>
</evidence>
<evidence type="ECO:0000256" key="18">
    <source>
        <dbReference type="ARBA" id="ARBA00043210"/>
    </source>
</evidence>
<accession>A0A852VJI0</accession>
<dbReference type="Proteomes" id="UP000564385">
    <property type="component" value="Unassembled WGS sequence"/>
</dbReference>
<keyword evidence="6" id="KW-0053">Apoptosis</keyword>
<protein>
    <recommendedName>
        <fullName evidence="17">Acyl-coenzyme A thioesterase THEM4</fullName>
        <ecNumber evidence="16">3.1.2.2</ecNumber>
    </recommendedName>
    <alternativeName>
        <fullName evidence="18">Thioesterase superfamily member 4</fullName>
    </alternativeName>
</protein>
<name>A0A852VJI0_9BACT</name>
<comment type="similarity">
    <text evidence="15">Belongs to the THEM4/THEM5 thioesterase family.</text>
</comment>
<comment type="catalytic activity">
    <reaction evidence="23">
        <text>tetradecanoyl-CoA + H2O = tetradecanoate + CoA + H(+)</text>
        <dbReference type="Rhea" id="RHEA:40119"/>
        <dbReference type="ChEBI" id="CHEBI:15377"/>
        <dbReference type="ChEBI" id="CHEBI:15378"/>
        <dbReference type="ChEBI" id="CHEBI:30807"/>
        <dbReference type="ChEBI" id="CHEBI:57287"/>
        <dbReference type="ChEBI" id="CHEBI:57385"/>
    </reaction>
    <physiologicalReaction direction="left-to-right" evidence="23">
        <dbReference type="Rhea" id="RHEA:40120"/>
    </physiologicalReaction>
</comment>
<evidence type="ECO:0000256" key="6">
    <source>
        <dbReference type="ARBA" id="ARBA00022703"/>
    </source>
</evidence>
<dbReference type="GO" id="GO:0016020">
    <property type="term" value="C:membrane"/>
    <property type="evidence" value="ECO:0007669"/>
    <property type="project" value="UniProtKB-SubCell"/>
</dbReference>